<dbReference type="PANTHER" id="PTHR42659:SF1">
    <property type="entry name" value="OXIDOREDUCTASE"/>
    <property type="match status" value="1"/>
</dbReference>
<dbReference type="Pfam" id="PF00941">
    <property type="entry name" value="FAD_binding_5"/>
    <property type="match status" value="1"/>
</dbReference>
<dbReference type="GO" id="GO:0004854">
    <property type="term" value="F:xanthine dehydrogenase activity"/>
    <property type="evidence" value="ECO:0007669"/>
    <property type="project" value="UniProtKB-EC"/>
</dbReference>
<keyword evidence="1" id="KW-0274">FAD</keyword>
<dbReference type="SUPFAM" id="SSF55447">
    <property type="entry name" value="CO dehydrogenase flavoprotein C-terminal domain-like"/>
    <property type="match status" value="1"/>
</dbReference>
<dbReference type="PANTHER" id="PTHR42659">
    <property type="entry name" value="XANTHINE DEHYDROGENASE SUBUNIT C-RELATED"/>
    <property type="match status" value="1"/>
</dbReference>
<dbReference type="EC" id="1.17.1.4" evidence="3"/>
<dbReference type="PROSITE" id="PS51387">
    <property type="entry name" value="FAD_PCMH"/>
    <property type="match status" value="1"/>
</dbReference>
<dbReference type="InterPro" id="IPR016169">
    <property type="entry name" value="FAD-bd_PCMH_sub2"/>
</dbReference>
<dbReference type="Gene3D" id="3.30.390.50">
    <property type="entry name" value="CO dehydrogenase flavoprotein, C-terminal domain"/>
    <property type="match status" value="1"/>
</dbReference>
<name>A0A1A7C1K2_9BURK</name>
<dbReference type="GO" id="GO:0071949">
    <property type="term" value="F:FAD binding"/>
    <property type="evidence" value="ECO:0007669"/>
    <property type="project" value="InterPro"/>
</dbReference>
<feature type="domain" description="FAD-binding PCMH-type" evidence="2">
    <location>
        <begin position="1"/>
        <end position="221"/>
    </location>
</feature>
<keyword evidence="1" id="KW-0285">Flavoprotein</keyword>
<evidence type="ECO:0000313" key="4">
    <source>
        <dbReference type="Proteomes" id="UP000092713"/>
    </source>
</evidence>
<accession>A0A1A7C1K2</accession>
<evidence type="ECO:0000256" key="1">
    <source>
        <dbReference type="ARBA" id="ARBA00022827"/>
    </source>
</evidence>
<dbReference type="InterPro" id="IPR016167">
    <property type="entry name" value="FAD-bd_PCMH_sub1"/>
</dbReference>
<dbReference type="InterPro" id="IPR036318">
    <property type="entry name" value="FAD-bd_PCMH-like_sf"/>
</dbReference>
<dbReference type="SMART" id="SM01092">
    <property type="entry name" value="CO_deh_flav_C"/>
    <property type="match status" value="1"/>
</dbReference>
<dbReference type="EMBL" id="LOCQ01000056">
    <property type="protein sequence ID" value="OBV38884.1"/>
    <property type="molecule type" value="Genomic_DNA"/>
</dbReference>
<dbReference type="InterPro" id="IPR002346">
    <property type="entry name" value="Mopterin_DH_FAD-bd"/>
</dbReference>
<protein>
    <submittedName>
        <fullName evidence="3">Xanthine dehydrogenase YagS FAD-binding subunit</fullName>
        <ecNumber evidence="3">1.17.1.4</ecNumber>
    </submittedName>
</protein>
<dbReference type="RefSeq" id="WP_082988945.1">
    <property type="nucleotide sequence ID" value="NZ_LOCQ01000056.1"/>
</dbReference>
<evidence type="ECO:0000259" key="2">
    <source>
        <dbReference type="PROSITE" id="PS51387"/>
    </source>
</evidence>
<dbReference type="InterPro" id="IPR016166">
    <property type="entry name" value="FAD-bd_PCMH"/>
</dbReference>
<proteinExistence type="predicted"/>
<dbReference type="Proteomes" id="UP000092713">
    <property type="component" value="Unassembled WGS sequence"/>
</dbReference>
<dbReference type="InterPro" id="IPR051312">
    <property type="entry name" value="Diverse_Substr_Oxidored"/>
</dbReference>
<dbReference type="SUPFAM" id="SSF56176">
    <property type="entry name" value="FAD-binding/transporter-associated domain-like"/>
    <property type="match status" value="1"/>
</dbReference>
<keyword evidence="3" id="KW-0560">Oxidoreductase</keyword>
<evidence type="ECO:0000313" key="3">
    <source>
        <dbReference type="EMBL" id="OBV38884.1"/>
    </source>
</evidence>
<dbReference type="Gene3D" id="3.30.465.10">
    <property type="match status" value="2"/>
</dbReference>
<organism evidence="3 4">
    <name type="scientific">Janthinobacterium psychrotolerans</name>
    <dbReference type="NCBI Taxonomy" id="1747903"/>
    <lineage>
        <taxon>Bacteria</taxon>
        <taxon>Pseudomonadati</taxon>
        <taxon>Pseudomonadota</taxon>
        <taxon>Betaproteobacteria</taxon>
        <taxon>Burkholderiales</taxon>
        <taxon>Oxalobacteraceae</taxon>
        <taxon>Janthinobacterium</taxon>
    </lineage>
</organism>
<dbReference type="PATRIC" id="fig|1747903.4.peg.2446"/>
<dbReference type="InterPro" id="IPR005107">
    <property type="entry name" value="CO_DH_flav_C"/>
</dbReference>
<keyword evidence="4" id="KW-1185">Reference proteome</keyword>
<reference evidence="3 4" key="1">
    <citation type="submission" date="2016-04" db="EMBL/GenBank/DDBJ databases">
        <title>Draft genome sequence of Janthinobacterium psychrotolerans sp. nov., isolated from freshwater sediments in Denmark.</title>
        <authorList>
            <person name="Gong X."/>
            <person name="Skrivergaard S."/>
            <person name="Korsgaard B.S."/>
            <person name="Schreiber L."/>
            <person name="Marshall I.P."/>
            <person name="Finster K."/>
            <person name="Schramm A."/>
        </authorList>
    </citation>
    <scope>NUCLEOTIDE SEQUENCE [LARGE SCALE GENOMIC DNA]</scope>
    <source>
        <strain evidence="3 4">S3-2</strain>
    </source>
</reference>
<dbReference type="STRING" id="1747903.ASR47_1007200"/>
<gene>
    <name evidence="3" type="ORF">ASR47_1007200</name>
</gene>
<comment type="caution">
    <text evidence="3">The sequence shown here is derived from an EMBL/GenBank/DDBJ whole genome shotgun (WGS) entry which is preliminary data.</text>
</comment>
<sequence length="344" mass="36419">MNPLSFVVPFDQAAALTQIRAEGARFIAGGTNLVDLMKERVMLPQRLVDINHLDLDAIEETGDGGLLLGALARNAATAYHPLVQERYPLLSAAILAGASPQIRNMASNGGNLLQRTRCHYFYDAGVPCNKREPGTGCPAIGGISRQHAILGASDSCIATHPSDMCVALRALDAVVHVASGNGERAIPFGEFHRLPGDQPQIDTNLAPHELITHIVLPAAPQFAAHAVYLKLRERASYAFALVSVAAMLDIGEDGVIREGRVALGGVAHKPWRVEEAEALLRGVPDPARFGAFADRLLQGAQGQGGNDFKMVMARRAIVRALSMAAAGTHDNTGHGSTVMARGAA</sequence>
<dbReference type="OrthoDB" id="9814706at2"/>
<dbReference type="Pfam" id="PF03450">
    <property type="entry name" value="CO_deh_flav_C"/>
    <property type="match status" value="1"/>
</dbReference>
<dbReference type="InterPro" id="IPR036683">
    <property type="entry name" value="CO_DH_flav_C_dom_sf"/>
</dbReference>
<dbReference type="AlphaFoldDB" id="A0A1A7C1K2"/>
<dbReference type="Gene3D" id="3.30.43.10">
    <property type="entry name" value="Uridine Diphospho-n-acetylenolpyruvylglucosamine Reductase, domain 2"/>
    <property type="match status" value="1"/>
</dbReference>